<proteinExistence type="predicted"/>
<keyword evidence="1" id="KW-0732">Signal</keyword>
<reference evidence="2 3" key="1">
    <citation type="submission" date="2022-11" db="EMBL/GenBank/DDBJ databases">
        <title>Minimal conservation of predation-associated metabolite biosynthetic gene clusters underscores biosynthetic potential of Myxococcota including descriptions for ten novel species: Archangium lansinium sp. nov., Myxococcus landrumus sp. nov., Nannocystis bai.</title>
        <authorList>
            <person name="Ahearne A."/>
            <person name="Stevens C."/>
            <person name="Dowd S."/>
        </authorList>
    </citation>
    <scope>NUCLEOTIDE SEQUENCE [LARGE SCALE GENOMIC DNA]</scope>
    <source>
        <strain evidence="2 3">BB15-2</strain>
    </source>
</reference>
<gene>
    <name evidence="2" type="ORF">POL25_03425</name>
</gene>
<dbReference type="Proteomes" id="UP001221686">
    <property type="component" value="Unassembled WGS sequence"/>
</dbReference>
<comment type="caution">
    <text evidence="2">The sequence shown here is derived from an EMBL/GenBank/DDBJ whole genome shotgun (WGS) entry which is preliminary data.</text>
</comment>
<evidence type="ECO:0000256" key="1">
    <source>
        <dbReference type="SAM" id="SignalP"/>
    </source>
</evidence>
<feature type="signal peptide" evidence="1">
    <location>
        <begin position="1"/>
        <end position="19"/>
    </location>
</feature>
<name>A0ABT5DS92_9BACT</name>
<dbReference type="RefSeq" id="WP_272084361.1">
    <property type="nucleotide sequence ID" value="NZ_JAQNDL010000001.1"/>
</dbReference>
<dbReference type="EMBL" id="JAQNDL010000001">
    <property type="protein sequence ID" value="MDC0715929.1"/>
    <property type="molecule type" value="Genomic_DNA"/>
</dbReference>
<protein>
    <submittedName>
        <fullName evidence="2">Uncharacterized protein</fullName>
    </submittedName>
</protein>
<keyword evidence="3" id="KW-1185">Reference proteome</keyword>
<evidence type="ECO:0000313" key="2">
    <source>
        <dbReference type="EMBL" id="MDC0715929.1"/>
    </source>
</evidence>
<sequence length="113" mass="11814">MRRFTLALAVALGAGLALGGVAGASPRKACHGAQRPCGDECYDPFTESCQPGALVCRAAQRACGGQCYDPFYQRCSTGKVECAGSQKPCGEQCYDPVTEDCRLATHGEPPEPA</sequence>
<accession>A0ABT5DS92</accession>
<evidence type="ECO:0000313" key="3">
    <source>
        <dbReference type="Proteomes" id="UP001221686"/>
    </source>
</evidence>
<organism evidence="2 3">
    <name type="scientific">Nannocystis bainbridge</name>
    <dbReference type="NCBI Taxonomy" id="2995303"/>
    <lineage>
        <taxon>Bacteria</taxon>
        <taxon>Pseudomonadati</taxon>
        <taxon>Myxococcota</taxon>
        <taxon>Polyangia</taxon>
        <taxon>Nannocystales</taxon>
        <taxon>Nannocystaceae</taxon>
        <taxon>Nannocystis</taxon>
    </lineage>
</organism>
<feature type="chain" id="PRO_5045760955" evidence="1">
    <location>
        <begin position="20"/>
        <end position="113"/>
    </location>
</feature>